<dbReference type="CDD" id="cd16901">
    <property type="entry name" value="lyz_P1"/>
    <property type="match status" value="1"/>
</dbReference>
<dbReference type="SUPFAM" id="SSF53955">
    <property type="entry name" value="Lysozyme-like"/>
    <property type="match status" value="1"/>
</dbReference>
<feature type="active site" description="Proton donor/acceptor" evidence="9">
    <location>
        <position position="41"/>
    </location>
</feature>
<keyword evidence="7 9" id="KW-0578">Host cell lysis by virus</keyword>
<keyword evidence="4 9" id="KW-0081">Bacteriolytic enzyme</keyword>
<evidence type="ECO:0000256" key="8">
    <source>
        <dbReference type="ARBA" id="ARBA00023295"/>
    </source>
</evidence>
<dbReference type="InterPro" id="IPR034690">
    <property type="entry name" value="Endolysin_T4_type"/>
</dbReference>
<evidence type="ECO:0000256" key="9">
    <source>
        <dbReference type="HAMAP-Rule" id="MF_04110"/>
    </source>
</evidence>
<keyword evidence="8 9" id="KW-0326">Glycosidase</keyword>
<dbReference type="PANTHER" id="PTHR38107">
    <property type="match status" value="1"/>
</dbReference>
<dbReference type="EC" id="3.2.1.17" evidence="9"/>
<keyword evidence="2 9" id="KW-0929">Antimicrobial</keyword>
<dbReference type="GO" id="GO:0030430">
    <property type="term" value="C:host cell cytoplasm"/>
    <property type="evidence" value="ECO:0007669"/>
    <property type="project" value="UniProtKB-SubCell"/>
</dbReference>
<feature type="active site" description="Proton donor/acceptor" evidence="9">
    <location>
        <position position="50"/>
    </location>
</feature>
<keyword evidence="3 9" id="KW-1188">Viral release from host cell</keyword>
<evidence type="ECO:0000256" key="4">
    <source>
        <dbReference type="ARBA" id="ARBA00022638"/>
    </source>
</evidence>
<dbReference type="HAMAP" id="MF_04110">
    <property type="entry name" value="ENDOLYSIN_T4"/>
    <property type="match status" value="1"/>
</dbReference>
<evidence type="ECO:0000256" key="2">
    <source>
        <dbReference type="ARBA" id="ARBA00022529"/>
    </source>
</evidence>
<dbReference type="Proteomes" id="UP000662993">
    <property type="component" value="Segment"/>
</dbReference>
<dbReference type="Gene3D" id="1.10.530.40">
    <property type="match status" value="1"/>
</dbReference>
<keyword evidence="12" id="KW-1185">Reference proteome</keyword>
<protein>
    <recommendedName>
        <fullName evidence="9">Endolysin</fullName>
        <ecNumber evidence="9">3.2.1.17</ecNumber>
    </recommendedName>
    <alternativeName>
        <fullName evidence="9">Lysis protein</fullName>
    </alternativeName>
    <alternativeName>
        <fullName evidence="9">Lysozyme</fullName>
    </alternativeName>
    <alternativeName>
        <fullName evidence="9">Muramidase</fullName>
    </alternativeName>
</protein>
<proteinExistence type="inferred from homology"/>
<gene>
    <name evidence="11" type="ORF">Atoyac1_15</name>
</gene>
<evidence type="ECO:0000313" key="11">
    <source>
        <dbReference type="EMBL" id="QOC54195.1"/>
    </source>
</evidence>
<dbReference type="GO" id="GO:0009253">
    <property type="term" value="P:peptidoglycan catabolic process"/>
    <property type="evidence" value="ECO:0007669"/>
    <property type="project" value="UniProtKB-UniRule"/>
</dbReference>
<evidence type="ECO:0000256" key="6">
    <source>
        <dbReference type="ARBA" id="ARBA00022852"/>
    </source>
</evidence>
<comment type="similarity">
    <text evidence="9 10">Belongs to the glycosyl hydrolase 24 family.</text>
</comment>
<name>A0A866D1F3_9CAUD</name>
<comment type="catalytic activity">
    <reaction evidence="1 9 10">
        <text>Hydrolysis of (1-&gt;4)-beta-linkages between N-acetylmuramic acid and N-acetyl-D-glucosamine residues in a peptidoglycan and between N-acetyl-D-glucosamine residues in chitodextrins.</text>
        <dbReference type="EC" id="3.2.1.17"/>
    </reaction>
</comment>
<evidence type="ECO:0000313" key="12">
    <source>
        <dbReference type="Proteomes" id="UP000662993"/>
    </source>
</evidence>
<sequence length="177" mass="19467">MSIKQKMVYCSVAAVLGTVATLHPGELRTSQDGLKLLAGYESCVRSSYTDTVGVPTCGIGHTKGVRMGMLASDATIAQWFVEDVLEAESCVNRYFGGQSMPQPVFDSVVSLVFNVGCYGTRWNSKRSAPTSIARYAVAGDWWGVCEHIADFRYAGGKVSPGLENRRREEQKHCIRYR</sequence>
<dbReference type="InterPro" id="IPR002196">
    <property type="entry name" value="Glyco_hydro_24"/>
</dbReference>
<comment type="subcellular location">
    <subcellularLocation>
        <location evidence="9">Host cytoplasm</location>
    </subcellularLocation>
    <text evidence="9">The endolysin is cytoplasmic, but can reach the periplasmic space with the help of the holins which disrupt the host cell membrane.</text>
</comment>
<organism evidence="11 12">
    <name type="scientific">Aeromonas phage Atoyac1</name>
    <dbReference type="NCBI Taxonomy" id="2767547"/>
    <lineage>
        <taxon>Viruses</taxon>
        <taxon>Duplodnaviria</taxon>
        <taxon>Heunggongvirae</taxon>
        <taxon>Uroviricota</taxon>
        <taxon>Caudoviricetes</taxon>
        <taxon>Autographivirales</taxon>
        <taxon>Autonotataviridae</taxon>
        <taxon>Melnykvirinae</taxon>
        <taxon>Atoyacvirus</taxon>
        <taxon>Atoyacvirus atoyac1</taxon>
    </lineage>
</organism>
<dbReference type="InterPro" id="IPR051018">
    <property type="entry name" value="Bacteriophage_GH24"/>
</dbReference>
<evidence type="ECO:0000256" key="3">
    <source>
        <dbReference type="ARBA" id="ARBA00022612"/>
    </source>
</evidence>
<keyword evidence="5 9" id="KW-0378">Hydrolase</keyword>
<keyword evidence="9" id="KW-1035">Host cytoplasm</keyword>
<comment type="function">
    <text evidence="9">Endolysin with lysozyme activity that degrades host peptidoglycans and participates with the holin and spanin proteins in the sequential events which lead to the programmed host cell lysis releasing the mature viral particles. Once the holin has permeabilized the host cell membrane, the endolysin can reach the periplasm and break down the peptidoglycan layer.</text>
</comment>
<reference evidence="11 12" key="1">
    <citation type="journal article" date="2020" name="bioRxiv">
        <title>Dynamics of infection in a novel group of promiscuous phages and hosts of multiple bacterial genera retrieved from river communities.</title>
        <authorList>
            <person name="Cazares D."/>
            <person name="Cazares A."/>
            <person name="Figueroa W."/>
            <person name="Guarneros G."/>
            <person name="Edwards R.A."/>
            <person name="Vinuesa P."/>
        </authorList>
    </citation>
    <scope>NUCLEOTIDE SEQUENCE [LARGE SCALE GENOMIC DNA]</scope>
</reference>
<evidence type="ECO:0000256" key="10">
    <source>
        <dbReference type="RuleBase" id="RU003788"/>
    </source>
</evidence>
<evidence type="ECO:0000256" key="1">
    <source>
        <dbReference type="ARBA" id="ARBA00000632"/>
    </source>
</evidence>
<dbReference type="GO" id="GO:0044659">
    <property type="term" value="P:viral release from host cell by cytolysis"/>
    <property type="evidence" value="ECO:0007669"/>
    <property type="project" value="UniProtKB-UniRule"/>
</dbReference>
<dbReference type="GO" id="GO:0003796">
    <property type="term" value="F:lysozyme activity"/>
    <property type="evidence" value="ECO:0007669"/>
    <property type="project" value="UniProtKB-UniRule"/>
</dbReference>
<dbReference type="InterPro" id="IPR023346">
    <property type="entry name" value="Lysozyme-like_dom_sf"/>
</dbReference>
<accession>A0A866D1F3</accession>
<dbReference type="EMBL" id="MT682386">
    <property type="protein sequence ID" value="QOC54195.1"/>
    <property type="molecule type" value="Genomic_DNA"/>
</dbReference>
<evidence type="ECO:0000256" key="7">
    <source>
        <dbReference type="ARBA" id="ARBA00023142"/>
    </source>
</evidence>
<dbReference type="PANTHER" id="PTHR38107:SF4">
    <property type="entry name" value="LYSOZYME"/>
    <property type="match status" value="1"/>
</dbReference>
<dbReference type="GO" id="GO:0016998">
    <property type="term" value="P:cell wall macromolecule catabolic process"/>
    <property type="evidence" value="ECO:0007669"/>
    <property type="project" value="InterPro"/>
</dbReference>
<dbReference type="Pfam" id="PF00959">
    <property type="entry name" value="Phage_lysozyme"/>
    <property type="match status" value="1"/>
</dbReference>
<keyword evidence="6 9" id="KW-0204">Cytolysis</keyword>
<evidence type="ECO:0000256" key="5">
    <source>
        <dbReference type="ARBA" id="ARBA00022801"/>
    </source>
</evidence>
<dbReference type="GO" id="GO:0042742">
    <property type="term" value="P:defense response to bacterium"/>
    <property type="evidence" value="ECO:0007669"/>
    <property type="project" value="UniProtKB-KW"/>
</dbReference>
<dbReference type="InterPro" id="IPR023347">
    <property type="entry name" value="Lysozyme_dom_sf"/>
</dbReference>